<dbReference type="SUPFAM" id="SSF88713">
    <property type="entry name" value="Glycoside hydrolase/deacetylase"/>
    <property type="match status" value="1"/>
</dbReference>
<name>A0ABV8S334_9BACL</name>
<proteinExistence type="inferred from homology"/>
<dbReference type="InterPro" id="IPR000602">
    <property type="entry name" value="Glyco_hydro_38_N"/>
</dbReference>
<dbReference type="SUPFAM" id="SSF88688">
    <property type="entry name" value="Families 57/38 glycoside transferase middle domain"/>
    <property type="match status" value="1"/>
</dbReference>
<dbReference type="Gene3D" id="2.70.98.30">
    <property type="entry name" value="Golgi alpha-mannosidase II, domain 4"/>
    <property type="match status" value="1"/>
</dbReference>
<protein>
    <submittedName>
        <fullName evidence="6">Alpha-mannosidase</fullName>
    </submittedName>
</protein>
<keyword evidence="4" id="KW-0326">Glycosidase</keyword>
<dbReference type="Pfam" id="PF07748">
    <property type="entry name" value="Glyco_hydro_38C"/>
    <property type="match status" value="1"/>
</dbReference>
<keyword evidence="2" id="KW-0479">Metal-binding</keyword>
<evidence type="ECO:0000313" key="6">
    <source>
        <dbReference type="EMBL" id="MFC4301837.1"/>
    </source>
</evidence>
<dbReference type="PANTHER" id="PTHR46017">
    <property type="entry name" value="ALPHA-MANNOSIDASE 2C1"/>
    <property type="match status" value="1"/>
</dbReference>
<dbReference type="Pfam" id="PF01074">
    <property type="entry name" value="Glyco_hydro_38N"/>
    <property type="match status" value="1"/>
</dbReference>
<evidence type="ECO:0000256" key="4">
    <source>
        <dbReference type="ARBA" id="ARBA00023295"/>
    </source>
</evidence>
<dbReference type="Proteomes" id="UP001595755">
    <property type="component" value="Unassembled WGS sequence"/>
</dbReference>
<dbReference type="InterPro" id="IPR028995">
    <property type="entry name" value="Glyco_hydro_57/38_cen_sf"/>
</dbReference>
<dbReference type="Gene3D" id="1.20.1270.50">
    <property type="entry name" value="Glycoside hydrolase family 38, central domain"/>
    <property type="match status" value="1"/>
</dbReference>
<comment type="caution">
    <text evidence="6">The sequence shown here is derived from an EMBL/GenBank/DDBJ whole genome shotgun (WGS) entry which is preliminary data.</text>
</comment>
<feature type="domain" description="Glycoside hydrolase family 38 central" evidence="5">
    <location>
        <begin position="499"/>
        <end position="578"/>
    </location>
</feature>
<dbReference type="InterPro" id="IPR041147">
    <property type="entry name" value="GH38_C"/>
</dbReference>
<sequence>MDRIERWIRVLADRQWRESHPLRDWRMRKTRYVRPGHYEELPGGAGRFQDDRLDGVHGITYFLTRSVAVPREWEPATAGLLVQGGGEGLLRINGASYHGIDRNHSFIPLYLSGADQGRELSLEIELYDPIPEPVDPLNRQATIHPPVERFRILLVRVDRAAQQLLYTVQSIYEAMALLPGTSAVRRTLNEALHRAMREEEHLRTQQGGDMEGLTAIERTLAEETGSLAARSTAGGKMHMIGQSHIDIAWLWPVRETVRKASRTFSTMLALMEEYPDFVYTQSQPLLYAFAKEHDPQLYAAIKQRVAEGRWELVGGMWVEPDLNIPSGESLVRQMLHGQLFYQEEFDRKSHIEWLPDTFGYCASLPQLLKLAGVEYFMTTKLNWNDTNKFPYELFHWVGIDGTSILSYLNHGLNEHTRPADVEEHWREYRQQDKLDELMLLYGHGDGGGGVTRQMLEFVRRSPLLPGLPEARMGRAAAFFERVEEVSDTLPRWHGDLYLELHRGTYTTHARNKRSNRLAEVLYRDAEVWSELSRSLGRGAAGPPEALKEGWRLMLLNQFHDIIPGTAITEAYETSREQYEQIFAAGTQERDRALRDIALRVAVDSGQGTPYVLFNSLGWERTDTVILRGGPELRNTAAYGAKGERLESDYVPGGGVGGESELRVTVPAIPAFGYAAIWLRERPQEEETQQRAEAPDALGSSWETASYLLEFNERGEITRWLDKANERELLRPGAVANELQLFHDRPLLWDAWDIDPRYEEQRAERVELLAARTVLAGDTADILRFEWRLNESRIEQELILHHRDRRVDFRTRVDWRERHKLLKAAFPFELVSQKATYEIPFGALERATHRNTSWEQAQYEVCGHRWADVSEGDYGISLLNDCKYGYDIRGGTMRLSLLRASTWPDEFADIGEHEFTYSLYPHDGDWRAAQVVRKACELNHPVVALAASDSPAHTVHPRSLPTEGSLMRYSSQSVILDTIKPAERGKGTVVRLYESCGSRDKAIIALPPTAKRALLVNLLEEALEELDVSPEGTLELSFKPYEIRTIRMEG</sequence>
<dbReference type="Pfam" id="PF17677">
    <property type="entry name" value="Glyco_hydro38C2"/>
    <property type="match status" value="1"/>
</dbReference>
<dbReference type="InterPro" id="IPR011013">
    <property type="entry name" value="Gal_mutarotase_sf_dom"/>
</dbReference>
<dbReference type="SMART" id="SM00872">
    <property type="entry name" value="Alpha-mann_mid"/>
    <property type="match status" value="1"/>
</dbReference>
<reference evidence="7" key="1">
    <citation type="journal article" date="2019" name="Int. J. Syst. Evol. Microbiol.">
        <title>The Global Catalogue of Microorganisms (GCM) 10K type strain sequencing project: providing services to taxonomists for standard genome sequencing and annotation.</title>
        <authorList>
            <consortium name="The Broad Institute Genomics Platform"/>
            <consortium name="The Broad Institute Genome Sequencing Center for Infectious Disease"/>
            <person name="Wu L."/>
            <person name="Ma J."/>
        </authorList>
    </citation>
    <scope>NUCLEOTIDE SEQUENCE [LARGE SCALE GENOMIC DNA]</scope>
    <source>
        <strain evidence="7">CGMCC 4.1641</strain>
    </source>
</reference>
<gene>
    <name evidence="6" type="ORF">ACFO1S_00120</name>
</gene>
<dbReference type="PANTHER" id="PTHR46017:SF1">
    <property type="entry name" value="ALPHA-MANNOSIDASE 2C1"/>
    <property type="match status" value="1"/>
</dbReference>
<dbReference type="Gene3D" id="3.20.110.10">
    <property type="entry name" value="Glycoside hydrolase 38, N terminal domain"/>
    <property type="match status" value="1"/>
</dbReference>
<dbReference type="Pfam" id="PF09261">
    <property type="entry name" value="Alpha-mann_mid"/>
    <property type="match status" value="1"/>
</dbReference>
<evidence type="ECO:0000256" key="3">
    <source>
        <dbReference type="ARBA" id="ARBA00022801"/>
    </source>
</evidence>
<accession>A0ABV8S334</accession>
<evidence type="ECO:0000256" key="1">
    <source>
        <dbReference type="ARBA" id="ARBA00009792"/>
    </source>
</evidence>
<dbReference type="InterPro" id="IPR011682">
    <property type="entry name" value="Glyco_hydro_38_C"/>
</dbReference>
<dbReference type="InterPro" id="IPR027291">
    <property type="entry name" value="Glyco_hydro_38_N_sf"/>
</dbReference>
<dbReference type="InterPro" id="IPR015341">
    <property type="entry name" value="Glyco_hydro_38_cen"/>
</dbReference>
<evidence type="ECO:0000256" key="2">
    <source>
        <dbReference type="ARBA" id="ARBA00022723"/>
    </source>
</evidence>
<dbReference type="InterPro" id="IPR037094">
    <property type="entry name" value="Glyco_hydro_38_cen_sf"/>
</dbReference>
<dbReference type="CDD" id="cd10789">
    <property type="entry name" value="GH38N_AMII_ER_cytosolic"/>
    <property type="match status" value="1"/>
</dbReference>
<dbReference type="RefSeq" id="WP_204604689.1">
    <property type="nucleotide sequence ID" value="NZ_JBHSED010000001.1"/>
</dbReference>
<dbReference type="SUPFAM" id="SSF74650">
    <property type="entry name" value="Galactose mutarotase-like"/>
    <property type="match status" value="1"/>
</dbReference>
<keyword evidence="7" id="KW-1185">Reference proteome</keyword>
<comment type="similarity">
    <text evidence="1">Belongs to the glycosyl hydrolase 38 family.</text>
</comment>
<dbReference type="InterPro" id="IPR011330">
    <property type="entry name" value="Glyco_hydro/deAcase_b/a-brl"/>
</dbReference>
<keyword evidence="3" id="KW-0378">Hydrolase</keyword>
<evidence type="ECO:0000259" key="5">
    <source>
        <dbReference type="SMART" id="SM00872"/>
    </source>
</evidence>
<dbReference type="EMBL" id="JBHSED010000001">
    <property type="protein sequence ID" value="MFC4301837.1"/>
    <property type="molecule type" value="Genomic_DNA"/>
</dbReference>
<dbReference type="Gene3D" id="2.60.40.2220">
    <property type="match status" value="1"/>
</dbReference>
<organism evidence="6 7">
    <name type="scientific">Cohnella boryungensis</name>
    <dbReference type="NCBI Taxonomy" id="768479"/>
    <lineage>
        <taxon>Bacteria</taxon>
        <taxon>Bacillati</taxon>
        <taxon>Bacillota</taxon>
        <taxon>Bacilli</taxon>
        <taxon>Bacillales</taxon>
        <taxon>Paenibacillaceae</taxon>
        <taxon>Cohnella</taxon>
    </lineage>
</organism>
<evidence type="ECO:0000313" key="7">
    <source>
        <dbReference type="Proteomes" id="UP001595755"/>
    </source>
</evidence>